<dbReference type="Gene3D" id="3.30.420.300">
    <property type="entry name" value="2-keto-3-deoxy-galactonokinase, substrate binding domain"/>
    <property type="match status" value="1"/>
</dbReference>
<accession>A0ABX8AY24</accession>
<dbReference type="Proteomes" id="UP000680706">
    <property type="component" value="Plasmid pAb134-01"/>
</dbReference>
<dbReference type="Pfam" id="PF05035">
    <property type="entry name" value="DGOK"/>
    <property type="match status" value="1"/>
</dbReference>
<dbReference type="InterPro" id="IPR042257">
    <property type="entry name" value="DGOK_C"/>
</dbReference>
<gene>
    <name evidence="1" type="ORF">KGB56_23475</name>
</gene>
<sequence length="279" mass="29738">MKILDKISTEQGILQCDGKFEEVLRDNLNGLKGFHRGLPVVLSGMITSRNGWVEVPYATLPASAADLSCATKQVTLPNLGPLWFIPGIKAEGAQADVMRGEETEILGAISHFNLRDATIIIPGSHSKHTIIRDGAIRSFRTYLTGEMFSALTKSTILGAFGSKTCETGCSWFEEGIRIGARQGGAGALLNRVFSARSRVLVDGMPEEHAACCLSGLLIGAELSEAIATSQDTLWILGNGRLPELYQRGFSVLGATSKIVPHGSAAFGAAQVARALNLIQ</sequence>
<dbReference type="InterPro" id="IPR007729">
    <property type="entry name" value="DGOK"/>
</dbReference>
<evidence type="ECO:0000313" key="1">
    <source>
        <dbReference type="EMBL" id="QUS58626.1"/>
    </source>
</evidence>
<dbReference type="InterPro" id="IPR042258">
    <property type="entry name" value="DGOK_N"/>
</dbReference>
<dbReference type="EMBL" id="CP074127">
    <property type="protein sequence ID" value="QUS58626.1"/>
    <property type="molecule type" value="Genomic_DNA"/>
</dbReference>
<reference evidence="1 2" key="1">
    <citation type="journal article" date="2021" name="Angew. Chem. Int. Ed. Engl.">
        <title>A novel family of nonribosomal peptides modulate collective behavior in Pseudovibrio bacteria isolated from marine sponges.</title>
        <authorList>
            <person name="Ioca L.P."/>
            <person name="Dai Y."/>
            <person name="Kunakom S."/>
            <person name="Diaz-Espinosa J."/>
            <person name="Krunic A."/>
            <person name="Crnkovic C.M."/>
            <person name="Orjala J."/>
            <person name="Sanchez L.M."/>
            <person name="Ferreira A.G."/>
            <person name="Berlinck R.G.S."/>
            <person name="Eustaquio A.S."/>
        </authorList>
    </citation>
    <scope>NUCLEOTIDE SEQUENCE [LARGE SCALE GENOMIC DNA]</scope>
    <source>
        <strain evidence="1 2">Ab134</strain>
        <plasmid evidence="1 2">pAb134-01</plasmid>
    </source>
</reference>
<keyword evidence="1" id="KW-0614">Plasmid</keyword>
<proteinExistence type="predicted"/>
<evidence type="ECO:0000313" key="2">
    <source>
        <dbReference type="Proteomes" id="UP000680706"/>
    </source>
</evidence>
<organism evidence="1 2">
    <name type="scientific">Pseudovibrio brasiliensis</name>
    <dbReference type="NCBI Taxonomy" id="1898042"/>
    <lineage>
        <taxon>Bacteria</taxon>
        <taxon>Pseudomonadati</taxon>
        <taxon>Pseudomonadota</taxon>
        <taxon>Alphaproteobacteria</taxon>
        <taxon>Hyphomicrobiales</taxon>
        <taxon>Stappiaceae</taxon>
        <taxon>Pseudovibrio</taxon>
    </lineage>
</organism>
<name>A0ABX8AY24_9HYPH</name>
<geneLocation type="plasmid" evidence="1 2">
    <name>pAb134-01</name>
</geneLocation>
<protein>
    <submittedName>
        <fullName evidence="1">2-dehydro-3-deoxygalactonokinase</fullName>
    </submittedName>
</protein>
<keyword evidence="2" id="KW-1185">Reference proteome</keyword>
<dbReference type="Gene3D" id="3.30.420.310">
    <property type="entry name" value="2-keto-3-deoxy-galactonokinase, C-terminal domain"/>
    <property type="match status" value="1"/>
</dbReference>